<evidence type="ECO:0000256" key="1">
    <source>
        <dbReference type="SAM" id="MobiDB-lite"/>
    </source>
</evidence>
<dbReference type="Pfam" id="PF12622">
    <property type="entry name" value="NpwBP"/>
    <property type="match status" value="1"/>
</dbReference>
<reference evidence="2" key="1">
    <citation type="submission" date="2022-10" db="EMBL/GenBank/DDBJ databases">
        <authorList>
            <person name="Byrne P K."/>
        </authorList>
    </citation>
    <scope>NUCLEOTIDE SEQUENCE</scope>
    <source>
        <strain evidence="2">IFO1815</strain>
    </source>
</reference>
<proteinExistence type="predicted"/>
<dbReference type="RefSeq" id="XP_056080545.1">
    <property type="nucleotide sequence ID" value="XM_056224497.1"/>
</dbReference>
<organism evidence="2 3">
    <name type="scientific">Saccharomyces mikatae IFO 1815</name>
    <dbReference type="NCBI Taxonomy" id="226126"/>
    <lineage>
        <taxon>Eukaryota</taxon>
        <taxon>Fungi</taxon>
        <taxon>Dikarya</taxon>
        <taxon>Ascomycota</taxon>
        <taxon>Saccharomycotina</taxon>
        <taxon>Saccharomycetes</taxon>
        <taxon>Saccharomycetales</taxon>
        <taxon>Saccharomycetaceae</taxon>
        <taxon>Saccharomyces</taxon>
    </lineage>
</organism>
<keyword evidence="3" id="KW-1185">Reference proteome</keyword>
<feature type="region of interest" description="Disordered" evidence="1">
    <location>
        <begin position="1"/>
        <end position="56"/>
    </location>
</feature>
<evidence type="ECO:0000313" key="3">
    <source>
        <dbReference type="Proteomes" id="UP001161438"/>
    </source>
</evidence>
<protein>
    <submittedName>
        <fullName evidence="2">Uncharacterized protein</fullName>
    </submittedName>
</protein>
<feature type="compositionally biased region" description="Basic and acidic residues" evidence="1">
    <location>
        <begin position="1"/>
        <end position="16"/>
    </location>
</feature>
<evidence type="ECO:0000313" key="2">
    <source>
        <dbReference type="EMBL" id="CAI4037428.1"/>
    </source>
</evidence>
<dbReference type="AlphaFoldDB" id="A0AA35NFY6"/>
<dbReference type="EMBL" id="OX365758">
    <property type="protein sequence ID" value="CAI4037428.1"/>
    <property type="molecule type" value="Genomic_DNA"/>
</dbReference>
<name>A0AA35NFY6_SACMI</name>
<dbReference type="Proteomes" id="UP001161438">
    <property type="component" value="Chromosome 2"/>
</dbReference>
<gene>
    <name evidence="2" type="primary">SMKI02G3030</name>
    <name evidence="2" type="ORF">SMKI_02G3030</name>
</gene>
<dbReference type="GeneID" id="80916641"/>
<feature type="compositionally biased region" description="Basic residues" evidence="1">
    <location>
        <begin position="17"/>
        <end position="28"/>
    </location>
</feature>
<accession>A0AA35NFY6</accession>
<sequence length="129" mass="15163">MNQKKDQKSNLSEKRISKVQHLNKKKVRNQIELFPGETDTNQEETRQQAGLKSCSEAAPEHIYGHEKENGEYGRRSIFFDKDWNLKGIAPSHHRNIPYNPRTFKRRIEVRARLGNLSNIKIPNEIQNNR</sequence>